<organism evidence="3 4">
    <name type="scientific">Nocardioides silvaticus</name>
    <dbReference type="NCBI Taxonomy" id="2201891"/>
    <lineage>
        <taxon>Bacteria</taxon>
        <taxon>Bacillati</taxon>
        <taxon>Actinomycetota</taxon>
        <taxon>Actinomycetes</taxon>
        <taxon>Propionibacteriales</taxon>
        <taxon>Nocardioidaceae</taxon>
        <taxon>Nocardioides</taxon>
    </lineage>
</organism>
<dbReference type="InterPro" id="IPR029063">
    <property type="entry name" value="SAM-dependent_MTases_sf"/>
</dbReference>
<proteinExistence type="predicted"/>
<keyword evidence="3" id="KW-0489">Methyltransferase</keyword>
<dbReference type="InterPro" id="IPR013216">
    <property type="entry name" value="Methyltransf_11"/>
</dbReference>
<evidence type="ECO:0000313" key="4">
    <source>
        <dbReference type="Proteomes" id="UP000245507"/>
    </source>
</evidence>
<dbReference type="Gene3D" id="3.40.50.150">
    <property type="entry name" value="Vaccinia Virus protein VP39"/>
    <property type="match status" value="1"/>
</dbReference>
<dbReference type="Pfam" id="PF08241">
    <property type="entry name" value="Methyltransf_11"/>
    <property type="match status" value="1"/>
</dbReference>
<evidence type="ECO:0000256" key="1">
    <source>
        <dbReference type="SAM" id="MobiDB-lite"/>
    </source>
</evidence>
<keyword evidence="4" id="KW-1185">Reference proteome</keyword>
<name>A0A316TVQ2_9ACTN</name>
<evidence type="ECO:0000259" key="2">
    <source>
        <dbReference type="Pfam" id="PF08241"/>
    </source>
</evidence>
<sequence length="337" mass="36749">MVLVIEWVSPWVGRCSRESTALGCSTAVLGPRHSRVRGRRVLSPTDESSRSTLVAVEQQHWPHPPVTAHRREATEDESRHANGLDWDRYADEYQATHGDFLGDVGFVWGPEGLTEAQAGILGPLVGKDVLEVGSGAGQCSRWIRDQGGRAFGLDLSHRQLQHSLRIDEETGIAVPSVRGTATVLPFADGSFDVVFCAFGALQFVADIERAVAEAARVLRPGGRFAFSITHPTRWMFPDDPTEEGLTATQPYWDRTPYVEVDDTTGAIAYVEHHRTLGDWVGILAGAGFHLTTLLEPEWPAGHDRLWGGWSAVRGRLTPGTAIFGADLLTGTRSGPLV</sequence>
<dbReference type="OrthoDB" id="5566900at2"/>
<comment type="caution">
    <text evidence="3">The sequence shown here is derived from an EMBL/GenBank/DDBJ whole genome shotgun (WGS) entry which is preliminary data.</text>
</comment>
<feature type="region of interest" description="Disordered" evidence="1">
    <location>
        <begin position="59"/>
        <end position="79"/>
    </location>
</feature>
<dbReference type="PANTHER" id="PTHR43591">
    <property type="entry name" value="METHYLTRANSFERASE"/>
    <property type="match status" value="1"/>
</dbReference>
<dbReference type="SUPFAM" id="SSF53335">
    <property type="entry name" value="S-adenosyl-L-methionine-dependent methyltransferases"/>
    <property type="match status" value="1"/>
</dbReference>
<dbReference type="EMBL" id="QGDD01000002">
    <property type="protein sequence ID" value="PWN03636.1"/>
    <property type="molecule type" value="Genomic_DNA"/>
</dbReference>
<dbReference type="GO" id="GO:0032259">
    <property type="term" value="P:methylation"/>
    <property type="evidence" value="ECO:0007669"/>
    <property type="project" value="UniProtKB-KW"/>
</dbReference>
<dbReference type="Proteomes" id="UP000245507">
    <property type="component" value="Unassembled WGS sequence"/>
</dbReference>
<gene>
    <name evidence="3" type="ORF">DJ010_05950</name>
</gene>
<dbReference type="AlphaFoldDB" id="A0A316TVQ2"/>
<protein>
    <submittedName>
        <fullName evidence="3">SAM-dependent methyltransferase</fullName>
    </submittedName>
</protein>
<evidence type="ECO:0000313" key="3">
    <source>
        <dbReference type="EMBL" id="PWN03636.1"/>
    </source>
</evidence>
<dbReference type="CDD" id="cd02440">
    <property type="entry name" value="AdoMet_MTases"/>
    <property type="match status" value="1"/>
</dbReference>
<feature type="compositionally biased region" description="Basic and acidic residues" evidence="1">
    <location>
        <begin position="69"/>
        <end position="79"/>
    </location>
</feature>
<dbReference type="PANTHER" id="PTHR43591:SF24">
    <property type="entry name" value="2-METHOXY-6-POLYPRENYL-1,4-BENZOQUINOL METHYLASE, MITOCHONDRIAL"/>
    <property type="match status" value="1"/>
</dbReference>
<keyword evidence="3" id="KW-0808">Transferase</keyword>
<feature type="domain" description="Methyltransferase type 11" evidence="2">
    <location>
        <begin position="130"/>
        <end position="226"/>
    </location>
</feature>
<dbReference type="GO" id="GO:0008757">
    <property type="term" value="F:S-adenosylmethionine-dependent methyltransferase activity"/>
    <property type="evidence" value="ECO:0007669"/>
    <property type="project" value="InterPro"/>
</dbReference>
<reference evidence="3 4" key="1">
    <citation type="submission" date="2018-05" db="EMBL/GenBank/DDBJ databases">
        <title>Nocardioides silvaticus genome.</title>
        <authorList>
            <person name="Li C."/>
            <person name="Wang G."/>
        </authorList>
    </citation>
    <scope>NUCLEOTIDE SEQUENCE [LARGE SCALE GENOMIC DNA]</scope>
    <source>
        <strain evidence="3 4">CCTCC AB 2018079</strain>
    </source>
</reference>
<accession>A0A316TVQ2</accession>